<dbReference type="EMBL" id="SOYY01000023">
    <property type="protein sequence ID" value="KAA0703652.1"/>
    <property type="molecule type" value="Genomic_DNA"/>
</dbReference>
<proteinExistence type="predicted"/>
<organism evidence="2 3">
    <name type="scientific">Triplophysa tibetana</name>
    <dbReference type="NCBI Taxonomy" id="1572043"/>
    <lineage>
        <taxon>Eukaryota</taxon>
        <taxon>Metazoa</taxon>
        <taxon>Chordata</taxon>
        <taxon>Craniata</taxon>
        <taxon>Vertebrata</taxon>
        <taxon>Euteleostomi</taxon>
        <taxon>Actinopterygii</taxon>
        <taxon>Neopterygii</taxon>
        <taxon>Teleostei</taxon>
        <taxon>Ostariophysi</taxon>
        <taxon>Cypriniformes</taxon>
        <taxon>Nemacheilidae</taxon>
        <taxon>Triplophysa</taxon>
    </lineage>
</organism>
<accession>A0A5A9N0U1</accession>
<protein>
    <submittedName>
        <fullName evidence="2">Uncharacterized protein</fullName>
    </submittedName>
</protein>
<keyword evidence="3" id="KW-1185">Reference proteome</keyword>
<evidence type="ECO:0000313" key="3">
    <source>
        <dbReference type="Proteomes" id="UP000324632"/>
    </source>
</evidence>
<evidence type="ECO:0000256" key="1">
    <source>
        <dbReference type="SAM" id="MobiDB-lite"/>
    </source>
</evidence>
<dbReference type="AlphaFoldDB" id="A0A5A9N0U1"/>
<dbReference type="Proteomes" id="UP000324632">
    <property type="component" value="Chromosome 23"/>
</dbReference>
<comment type="caution">
    <text evidence="2">The sequence shown here is derived from an EMBL/GenBank/DDBJ whole genome shotgun (WGS) entry which is preliminary data.</text>
</comment>
<feature type="region of interest" description="Disordered" evidence="1">
    <location>
        <begin position="1"/>
        <end position="55"/>
    </location>
</feature>
<sequence length="96" mass="10605">MQFTPKEAFEQQQGVSNLYDRKSFTYGQTPTSGPSEEGPLVNAGSRQKRSPSQAAVHLPVKIRTQFSLARPRRPLAQAAPAACVRLCQRLRPAARL</sequence>
<reference evidence="2 3" key="1">
    <citation type="journal article" date="2019" name="Mol. Ecol. Resour.">
        <title>Chromosome-level genome assembly of Triplophysa tibetana, a fish adapted to the harsh high-altitude environment of the Tibetan Plateau.</title>
        <authorList>
            <person name="Yang X."/>
            <person name="Liu H."/>
            <person name="Ma Z."/>
            <person name="Zou Y."/>
            <person name="Zou M."/>
            <person name="Mao Y."/>
            <person name="Li X."/>
            <person name="Wang H."/>
            <person name="Chen T."/>
            <person name="Wang W."/>
            <person name="Yang R."/>
        </authorList>
    </citation>
    <scope>NUCLEOTIDE SEQUENCE [LARGE SCALE GENOMIC DNA]</scope>
    <source>
        <strain evidence="2">TTIB1903HZAU</strain>
        <tissue evidence="2">Muscle</tissue>
    </source>
</reference>
<name>A0A5A9N0U1_9TELE</name>
<evidence type="ECO:0000313" key="2">
    <source>
        <dbReference type="EMBL" id="KAA0703652.1"/>
    </source>
</evidence>
<gene>
    <name evidence="2" type="ORF">E1301_Tti015502</name>
</gene>
<feature type="compositionally biased region" description="Polar residues" evidence="1">
    <location>
        <begin position="25"/>
        <end position="34"/>
    </location>
</feature>